<dbReference type="Proteomes" id="UP000295606">
    <property type="component" value="Unassembled WGS sequence"/>
</dbReference>
<gene>
    <name evidence="1" type="ORF">E1N52_26475</name>
</gene>
<evidence type="ECO:0008006" key="3">
    <source>
        <dbReference type="Google" id="ProtNLM"/>
    </source>
</evidence>
<evidence type="ECO:0000313" key="1">
    <source>
        <dbReference type="EMBL" id="TDG05273.1"/>
    </source>
</evidence>
<dbReference type="EMBL" id="SMOD01000022">
    <property type="protein sequence ID" value="TDG05273.1"/>
    <property type="molecule type" value="Genomic_DNA"/>
</dbReference>
<organism evidence="1 2">
    <name type="scientific">Paraburkholderia guartelaensis</name>
    <dbReference type="NCBI Taxonomy" id="2546446"/>
    <lineage>
        <taxon>Bacteria</taxon>
        <taxon>Pseudomonadati</taxon>
        <taxon>Pseudomonadota</taxon>
        <taxon>Betaproteobacteria</taxon>
        <taxon>Burkholderiales</taxon>
        <taxon>Burkholderiaceae</taxon>
        <taxon>Paraburkholderia</taxon>
    </lineage>
</organism>
<dbReference type="AlphaFoldDB" id="A0A4R5L9N4"/>
<sequence length="146" mass="15964">MTNHAVQEPPTATAIEFRDELLAKGWPDDHGVALLTGKNSGPESTTCAAQARARGALLGVWSVRLQGFTYPDFQFDHLGAIRQEVAELLAILPSDNDDGGWRRAFWLYSPHTLLEGQTPAEVFPDAPARVITIAKVEFRGDPAAPW</sequence>
<evidence type="ECO:0000313" key="2">
    <source>
        <dbReference type="Proteomes" id="UP000295606"/>
    </source>
</evidence>
<reference evidence="1 2" key="1">
    <citation type="submission" date="2019-03" db="EMBL/GenBank/DDBJ databases">
        <title>Paraburkholderia sp. isolated from native Mimosa gymnas in Guartela State Park, Brazil.</title>
        <authorList>
            <person name="Paulitsch F."/>
            <person name="Hungria M."/>
            <person name="Delamuta J.R.M."/>
            <person name="Ribeiro R.A."/>
            <person name="Dall'Agnol R."/>
            <person name="Silva J.S.B."/>
        </authorList>
    </citation>
    <scope>NUCLEOTIDE SEQUENCE [LARGE SCALE GENOMIC DNA]</scope>
    <source>
        <strain evidence="1 2">CNPSo 3008</strain>
    </source>
</reference>
<dbReference type="RefSeq" id="WP_133185765.1">
    <property type="nucleotide sequence ID" value="NZ_SMOD01000022.1"/>
</dbReference>
<protein>
    <recommendedName>
        <fullName evidence="3">DUF2384 domain-containing protein</fullName>
    </recommendedName>
</protein>
<name>A0A4R5L9N4_9BURK</name>
<comment type="caution">
    <text evidence="1">The sequence shown here is derived from an EMBL/GenBank/DDBJ whole genome shotgun (WGS) entry which is preliminary data.</text>
</comment>
<accession>A0A4R5L9N4</accession>
<dbReference type="OrthoDB" id="5957412at2"/>
<proteinExistence type="predicted"/>